<feature type="compositionally biased region" description="Low complexity" evidence="1">
    <location>
        <begin position="430"/>
        <end position="439"/>
    </location>
</feature>
<dbReference type="InterPro" id="IPR037393">
    <property type="entry name" value="Bud22/SRFB1"/>
</dbReference>
<dbReference type="PANTHER" id="PTHR23325:SF1">
    <property type="entry name" value="SERUM RESPONSE FACTOR-BINDING PROTEIN 1"/>
    <property type="match status" value="1"/>
</dbReference>
<sequence>MPLTYGIDEEDEELSVDVVQLNNVVLAMRPLIKKARVLVLRELASCIKRQKLKQSKAPENKGKRLGRKIINKLAELRLLKALNDIKLCKLVLANANPHDLLKKGGKGLTKQDRIVIRLATRPEIAEFVSNFRTKHSDWSTLVQYLLYKNTSGKWKTPEQKRKTKKRRKGDLPFPLVEQKDIMDNQTASSIKQFKAFKEENDRKLIAAQRRLLREEAEEEGKKLEIGDYSKGEDAHSIQHDNPEMKAFISELIAKMDSGEDIDEYLVPDGGNGDSKLLVGAMKAGDGDGSMLQADGAMNLAASTKGRDHKVKKMEKQKVEVDTTSKSTEKETPGPRDLPRKQKRKTEGQETMTSPLNSKADANDVIHEIIVEQVAEDGFNQEDEDDILGRDDVEMKKELRERRAKPEGDATRRGTAQHRHQHTLRRGRGGPYNRRGPVPRWRATGTPEAPLHPSWAAKREQKALHSLRTKALPSGTRIVFNDDLKLSIALHKLRHKTGWIMRFKNGGKGVRCERRQKVTTSTSQW</sequence>
<reference evidence="2" key="2">
    <citation type="submission" date="2015-11" db="EMBL/GenBank/DDBJ databases">
        <authorList>
            <person name="Zhang Y."/>
            <person name="Guo Z."/>
        </authorList>
    </citation>
    <scope>NUCLEOTIDE SEQUENCE</scope>
</reference>
<evidence type="ECO:0000256" key="1">
    <source>
        <dbReference type="SAM" id="MobiDB-lite"/>
    </source>
</evidence>
<feature type="compositionally biased region" description="Basic and acidic residues" evidence="1">
    <location>
        <begin position="398"/>
        <end position="411"/>
    </location>
</feature>
<evidence type="ECO:0000313" key="2">
    <source>
        <dbReference type="EMBL" id="CDS36931.1"/>
    </source>
</evidence>
<organism evidence="2 3">
    <name type="scientific">Echinococcus multilocularis</name>
    <name type="common">Fox tapeworm</name>
    <dbReference type="NCBI Taxonomy" id="6211"/>
    <lineage>
        <taxon>Eukaryota</taxon>
        <taxon>Metazoa</taxon>
        <taxon>Spiralia</taxon>
        <taxon>Lophotrochozoa</taxon>
        <taxon>Platyhelminthes</taxon>
        <taxon>Cestoda</taxon>
        <taxon>Eucestoda</taxon>
        <taxon>Cyclophyllidea</taxon>
        <taxon>Taeniidae</taxon>
        <taxon>Echinococcus</taxon>
    </lineage>
</organism>
<reference evidence="2" key="1">
    <citation type="journal article" date="2013" name="Nature">
        <title>The genomes of four tapeworm species reveal adaptations to parasitism.</title>
        <authorList>
            <person name="Tsai I.J."/>
            <person name="Zarowiecki M."/>
            <person name="Holroyd N."/>
            <person name="Garciarrubio A."/>
            <person name="Sanchez-Flores A."/>
            <person name="Brooks K.L."/>
            <person name="Tracey A."/>
            <person name="Bobes R.J."/>
            <person name="Fragoso G."/>
            <person name="Sciutto E."/>
            <person name="Aslett M."/>
            <person name="Beasley H."/>
            <person name="Bennett H.M."/>
            <person name="Cai J."/>
            <person name="Camicia F."/>
            <person name="Clark R."/>
            <person name="Cucher M."/>
            <person name="De Silva N."/>
            <person name="Day T.A."/>
            <person name="Deplazes P."/>
            <person name="Estrada K."/>
            <person name="Fernandez C."/>
            <person name="Holland P.W."/>
            <person name="Hou J."/>
            <person name="Hu S."/>
            <person name="Huckvale T."/>
            <person name="Hung S.S."/>
            <person name="Kamenetzky L."/>
            <person name="Keane J.A."/>
            <person name="Kiss F."/>
            <person name="Koziol U."/>
            <person name="Lambert O."/>
            <person name="Liu K."/>
            <person name="Luo X."/>
            <person name="Luo Y."/>
            <person name="Macchiaroli N."/>
            <person name="Nichol S."/>
            <person name="Paps J."/>
            <person name="Parkinson J."/>
            <person name="Pouchkina-Stantcheva N."/>
            <person name="Riddiford N."/>
            <person name="Rosenzvit M."/>
            <person name="Salinas G."/>
            <person name="Wasmuth J.D."/>
            <person name="Zamanian M."/>
            <person name="Zheng Y."/>
            <person name="Cai X."/>
            <person name="Soberon X."/>
            <person name="Olson P.D."/>
            <person name="Laclette J.P."/>
            <person name="Brehm K."/>
            <person name="Berriman M."/>
            <person name="Garciarrubio A."/>
            <person name="Bobes R.J."/>
            <person name="Fragoso G."/>
            <person name="Sanchez-Flores A."/>
            <person name="Estrada K."/>
            <person name="Cevallos M.A."/>
            <person name="Morett E."/>
            <person name="Gonzalez V."/>
            <person name="Portillo T."/>
            <person name="Ochoa-Leyva A."/>
            <person name="Jose M.V."/>
            <person name="Sciutto E."/>
            <person name="Landa A."/>
            <person name="Jimenez L."/>
            <person name="Valdes V."/>
            <person name="Carrero J.C."/>
            <person name="Larralde C."/>
            <person name="Morales-Montor J."/>
            <person name="Limon-Lason J."/>
            <person name="Soberon X."/>
            <person name="Laclette J.P."/>
        </authorList>
    </citation>
    <scope>NUCLEOTIDE SEQUENCE [LARGE SCALE GENOMIC DNA]</scope>
</reference>
<gene>
    <name evidence="2" type="ORF">EmuJ_000415900</name>
</gene>
<dbReference type="PANTHER" id="PTHR23325">
    <property type="entry name" value="SERUM RESPONSE FACTOR-BINDING"/>
    <property type="match status" value="1"/>
</dbReference>
<dbReference type="Proteomes" id="UP000017246">
    <property type="component" value="Unassembled WGS sequence"/>
</dbReference>
<feature type="compositionally biased region" description="Basic and acidic residues" evidence="1">
    <location>
        <begin position="313"/>
        <end position="347"/>
    </location>
</feature>
<proteinExistence type="predicted"/>
<feature type="region of interest" description="Disordered" evidence="1">
    <location>
        <begin position="398"/>
        <end position="451"/>
    </location>
</feature>
<accession>A0A068XX24</accession>
<dbReference type="STRING" id="6211.A0A068XX24"/>
<dbReference type="AlphaFoldDB" id="A0A068XX24"/>
<dbReference type="OMA" id="GKWKTPE"/>
<evidence type="ECO:0000313" key="3">
    <source>
        <dbReference type="Proteomes" id="UP000017246"/>
    </source>
</evidence>
<name>A0A068XX24_ECHMU</name>
<dbReference type="EMBL" id="LN902847">
    <property type="protein sequence ID" value="CDS36931.1"/>
    <property type="molecule type" value="Genomic_DNA"/>
</dbReference>
<dbReference type="OrthoDB" id="3364872at2759"/>
<feature type="compositionally biased region" description="Basic residues" evidence="1">
    <location>
        <begin position="414"/>
        <end position="427"/>
    </location>
</feature>
<protein>
    <submittedName>
        <fullName evidence="2">Vasodilator stimulated phosphoprotein:sprouty</fullName>
    </submittedName>
</protein>
<feature type="region of interest" description="Disordered" evidence="1">
    <location>
        <begin position="301"/>
        <end position="360"/>
    </location>
</feature>
<keyword evidence="3" id="KW-1185">Reference proteome</keyword>